<name>A0A4U6UJT0_SETVI</name>
<protein>
    <submittedName>
        <fullName evidence="1">Uncharacterized protein</fullName>
    </submittedName>
</protein>
<evidence type="ECO:0000313" key="1">
    <source>
        <dbReference type="EMBL" id="TKW10827.1"/>
    </source>
</evidence>
<evidence type="ECO:0000313" key="2">
    <source>
        <dbReference type="Proteomes" id="UP000298652"/>
    </source>
</evidence>
<keyword evidence="2" id="KW-1185">Reference proteome</keyword>
<dbReference type="AlphaFoldDB" id="A0A4U6UJT0"/>
<dbReference type="Gramene" id="TKW10827">
    <property type="protein sequence ID" value="TKW10827"/>
    <property type="gene ID" value="SEVIR_6G193250v2"/>
</dbReference>
<gene>
    <name evidence="1" type="ORF">SEVIR_6G193250v2</name>
</gene>
<dbReference type="Proteomes" id="UP000298652">
    <property type="component" value="Chromosome 6"/>
</dbReference>
<organism evidence="1 2">
    <name type="scientific">Setaria viridis</name>
    <name type="common">Green bristlegrass</name>
    <name type="synonym">Setaria italica subsp. viridis</name>
    <dbReference type="NCBI Taxonomy" id="4556"/>
    <lineage>
        <taxon>Eukaryota</taxon>
        <taxon>Viridiplantae</taxon>
        <taxon>Streptophyta</taxon>
        <taxon>Embryophyta</taxon>
        <taxon>Tracheophyta</taxon>
        <taxon>Spermatophyta</taxon>
        <taxon>Magnoliopsida</taxon>
        <taxon>Liliopsida</taxon>
        <taxon>Poales</taxon>
        <taxon>Poaceae</taxon>
        <taxon>PACMAD clade</taxon>
        <taxon>Panicoideae</taxon>
        <taxon>Panicodae</taxon>
        <taxon>Paniceae</taxon>
        <taxon>Cenchrinae</taxon>
        <taxon>Setaria</taxon>
    </lineage>
</organism>
<accession>A0A4U6UJT0</accession>
<proteinExistence type="predicted"/>
<dbReference type="EMBL" id="CM016557">
    <property type="protein sequence ID" value="TKW10827.1"/>
    <property type="molecule type" value="Genomic_DNA"/>
</dbReference>
<sequence length="43" mass="4915">MLGARKYHICGLCKLSVVVNCKLNMSVKELSRKRLTYLTVVFV</sequence>
<reference evidence="1" key="1">
    <citation type="submission" date="2019-03" db="EMBL/GenBank/DDBJ databases">
        <title>WGS assembly of Setaria viridis.</title>
        <authorList>
            <person name="Huang P."/>
            <person name="Jenkins J."/>
            <person name="Grimwood J."/>
            <person name="Barry K."/>
            <person name="Healey A."/>
            <person name="Mamidi S."/>
            <person name="Sreedasyam A."/>
            <person name="Shu S."/>
            <person name="Feldman M."/>
            <person name="Wu J."/>
            <person name="Yu Y."/>
            <person name="Chen C."/>
            <person name="Johnson J."/>
            <person name="Rokhsar D."/>
            <person name="Baxter I."/>
            <person name="Schmutz J."/>
            <person name="Brutnell T."/>
            <person name="Kellogg E."/>
        </authorList>
    </citation>
    <scope>NUCLEOTIDE SEQUENCE [LARGE SCALE GENOMIC DNA]</scope>
</reference>